<keyword evidence="4" id="KW-0597">Phosphoprotein</keyword>
<dbReference type="PANTHER" id="PTHR24058:SF22">
    <property type="entry name" value="DUAL SPECIFICITY TYROSINE-PHOSPHORYLATION-REGULATED KINASE 4"/>
    <property type="match status" value="1"/>
</dbReference>
<feature type="binding site" evidence="12">
    <location>
        <position position="214"/>
    </location>
    <ligand>
        <name>ATP</name>
        <dbReference type="ChEBI" id="CHEBI:30616"/>
    </ligand>
</feature>
<evidence type="ECO:0000256" key="9">
    <source>
        <dbReference type="ARBA" id="ARBA00049003"/>
    </source>
</evidence>
<dbReference type="AlphaFoldDB" id="A0A1R2BC93"/>
<gene>
    <name evidence="14" type="ORF">SteCoe_26860</name>
</gene>
<dbReference type="InterPro" id="IPR011009">
    <property type="entry name" value="Kinase-like_dom_sf"/>
</dbReference>
<dbReference type="CDD" id="cd14210">
    <property type="entry name" value="PKc_DYRK"/>
    <property type="match status" value="1"/>
</dbReference>
<dbReference type="Gene3D" id="3.30.10.30">
    <property type="entry name" value="DYRK"/>
    <property type="match status" value="1"/>
</dbReference>
<evidence type="ECO:0000256" key="7">
    <source>
        <dbReference type="ARBA" id="ARBA00022777"/>
    </source>
</evidence>
<keyword evidence="5" id="KW-0808">Transferase</keyword>
<reference evidence="14 15" key="1">
    <citation type="submission" date="2016-11" db="EMBL/GenBank/DDBJ databases">
        <title>The macronuclear genome of Stentor coeruleus: a giant cell with tiny introns.</title>
        <authorList>
            <person name="Slabodnick M."/>
            <person name="Ruby J.G."/>
            <person name="Reiff S.B."/>
            <person name="Swart E.C."/>
            <person name="Gosai S."/>
            <person name="Prabakaran S."/>
            <person name="Witkowska E."/>
            <person name="Larue G.E."/>
            <person name="Fisher S."/>
            <person name="Freeman R.M."/>
            <person name="Gunawardena J."/>
            <person name="Chu W."/>
            <person name="Stover N.A."/>
            <person name="Gregory B.D."/>
            <person name="Nowacki M."/>
            <person name="Derisi J."/>
            <person name="Roy S.W."/>
            <person name="Marshall W.F."/>
            <person name="Sood P."/>
        </authorList>
    </citation>
    <scope>NUCLEOTIDE SEQUENCE [LARGE SCALE GENOMIC DNA]</scope>
    <source>
        <strain evidence="14">WM001</strain>
    </source>
</reference>
<dbReference type="SMART" id="SM00220">
    <property type="entry name" value="S_TKc"/>
    <property type="match status" value="1"/>
</dbReference>
<keyword evidence="7" id="KW-0418">Kinase</keyword>
<evidence type="ECO:0000313" key="14">
    <source>
        <dbReference type="EMBL" id="OMJ74270.1"/>
    </source>
</evidence>
<evidence type="ECO:0000259" key="13">
    <source>
        <dbReference type="PROSITE" id="PS50011"/>
    </source>
</evidence>
<evidence type="ECO:0000256" key="10">
    <source>
        <dbReference type="ARBA" id="ARBA00049308"/>
    </source>
</evidence>
<dbReference type="FunFam" id="1.10.510.10:FF:000380">
    <property type="entry name" value="Serine/threonine-protein kinase ppk15"/>
    <property type="match status" value="1"/>
</dbReference>
<name>A0A1R2BC93_9CILI</name>
<dbReference type="PANTHER" id="PTHR24058">
    <property type="entry name" value="DUAL SPECIFICITY PROTEIN KINASE"/>
    <property type="match status" value="1"/>
</dbReference>
<keyword evidence="6 12" id="KW-0547">Nucleotide-binding</keyword>
<dbReference type="SUPFAM" id="SSF56112">
    <property type="entry name" value="Protein kinase-like (PK-like)"/>
    <property type="match status" value="1"/>
</dbReference>
<dbReference type="EMBL" id="MPUH01000763">
    <property type="protein sequence ID" value="OMJ74270.1"/>
    <property type="molecule type" value="Genomic_DNA"/>
</dbReference>
<comment type="catalytic activity">
    <reaction evidence="9">
        <text>L-seryl-[protein] + ATP = O-phospho-L-seryl-[protein] + ADP + H(+)</text>
        <dbReference type="Rhea" id="RHEA:17989"/>
        <dbReference type="Rhea" id="RHEA-COMP:9863"/>
        <dbReference type="Rhea" id="RHEA-COMP:11604"/>
        <dbReference type="ChEBI" id="CHEBI:15378"/>
        <dbReference type="ChEBI" id="CHEBI:29999"/>
        <dbReference type="ChEBI" id="CHEBI:30616"/>
        <dbReference type="ChEBI" id="CHEBI:83421"/>
        <dbReference type="ChEBI" id="CHEBI:456216"/>
        <dbReference type="EC" id="2.7.12.1"/>
    </reaction>
</comment>
<comment type="caution">
    <text evidence="14">The sequence shown here is derived from an EMBL/GenBank/DDBJ whole genome shotgun (WGS) entry which is preliminary data.</text>
</comment>
<dbReference type="PROSITE" id="PS00108">
    <property type="entry name" value="PROTEIN_KINASE_ST"/>
    <property type="match status" value="1"/>
</dbReference>
<dbReference type="InterPro" id="IPR050494">
    <property type="entry name" value="Ser_Thr_dual-spec_kinase"/>
</dbReference>
<evidence type="ECO:0000256" key="8">
    <source>
        <dbReference type="ARBA" id="ARBA00022840"/>
    </source>
</evidence>
<evidence type="ECO:0000313" key="15">
    <source>
        <dbReference type="Proteomes" id="UP000187209"/>
    </source>
</evidence>
<dbReference type="GO" id="GO:0005856">
    <property type="term" value="C:cytoskeleton"/>
    <property type="evidence" value="ECO:0007669"/>
    <property type="project" value="TreeGrafter"/>
</dbReference>
<evidence type="ECO:0000256" key="5">
    <source>
        <dbReference type="ARBA" id="ARBA00022679"/>
    </source>
</evidence>
<evidence type="ECO:0000256" key="3">
    <source>
        <dbReference type="ARBA" id="ARBA00022527"/>
    </source>
</evidence>
<comment type="catalytic activity">
    <reaction evidence="10">
        <text>L-threonyl-[protein] + ATP = O-phospho-L-threonyl-[protein] + ADP + H(+)</text>
        <dbReference type="Rhea" id="RHEA:46608"/>
        <dbReference type="Rhea" id="RHEA-COMP:11060"/>
        <dbReference type="Rhea" id="RHEA-COMP:11605"/>
        <dbReference type="ChEBI" id="CHEBI:15378"/>
        <dbReference type="ChEBI" id="CHEBI:30013"/>
        <dbReference type="ChEBI" id="CHEBI:30616"/>
        <dbReference type="ChEBI" id="CHEBI:61977"/>
        <dbReference type="ChEBI" id="CHEBI:456216"/>
        <dbReference type="EC" id="2.7.12.1"/>
    </reaction>
</comment>
<dbReference type="InterPro" id="IPR042521">
    <property type="entry name" value="DYRK"/>
</dbReference>
<dbReference type="GO" id="GO:0005737">
    <property type="term" value="C:cytoplasm"/>
    <property type="evidence" value="ECO:0007669"/>
    <property type="project" value="TreeGrafter"/>
</dbReference>
<proteinExistence type="inferred from homology"/>
<evidence type="ECO:0000256" key="4">
    <source>
        <dbReference type="ARBA" id="ARBA00022553"/>
    </source>
</evidence>
<evidence type="ECO:0000256" key="11">
    <source>
        <dbReference type="ARBA" id="ARBA00051680"/>
    </source>
</evidence>
<dbReference type="OrthoDB" id="9332038at2759"/>
<evidence type="ECO:0000256" key="1">
    <source>
        <dbReference type="ARBA" id="ARBA00008867"/>
    </source>
</evidence>
<dbReference type="InterPro" id="IPR008271">
    <property type="entry name" value="Ser/Thr_kinase_AS"/>
</dbReference>
<protein>
    <recommendedName>
        <fullName evidence="2">dual-specificity kinase</fullName>
        <ecNumber evidence="2">2.7.12.1</ecNumber>
    </recommendedName>
</protein>
<organism evidence="14 15">
    <name type="scientific">Stentor coeruleus</name>
    <dbReference type="NCBI Taxonomy" id="5963"/>
    <lineage>
        <taxon>Eukaryota</taxon>
        <taxon>Sar</taxon>
        <taxon>Alveolata</taxon>
        <taxon>Ciliophora</taxon>
        <taxon>Postciliodesmatophora</taxon>
        <taxon>Heterotrichea</taxon>
        <taxon>Heterotrichida</taxon>
        <taxon>Stentoridae</taxon>
        <taxon>Stentor</taxon>
    </lineage>
</organism>
<dbReference type="EC" id="2.7.12.1" evidence="2"/>
<dbReference type="Gene3D" id="3.30.200.20">
    <property type="entry name" value="Phosphorylase Kinase, domain 1"/>
    <property type="match status" value="1"/>
</dbReference>
<dbReference type="InterPro" id="IPR017441">
    <property type="entry name" value="Protein_kinase_ATP_BS"/>
</dbReference>
<evidence type="ECO:0000256" key="2">
    <source>
        <dbReference type="ARBA" id="ARBA00013203"/>
    </source>
</evidence>
<keyword evidence="15" id="KW-1185">Reference proteome</keyword>
<keyword evidence="8 12" id="KW-0067">ATP-binding</keyword>
<keyword evidence="3" id="KW-0723">Serine/threonine-protein kinase</keyword>
<evidence type="ECO:0000256" key="12">
    <source>
        <dbReference type="PROSITE-ProRule" id="PRU10141"/>
    </source>
</evidence>
<dbReference type="GO" id="GO:0005524">
    <property type="term" value="F:ATP binding"/>
    <property type="evidence" value="ECO:0007669"/>
    <property type="project" value="UniProtKB-UniRule"/>
</dbReference>
<comment type="catalytic activity">
    <reaction evidence="11">
        <text>L-tyrosyl-[protein] + ATP = O-phospho-L-tyrosyl-[protein] + ADP + H(+)</text>
        <dbReference type="Rhea" id="RHEA:10596"/>
        <dbReference type="Rhea" id="RHEA-COMP:10136"/>
        <dbReference type="Rhea" id="RHEA-COMP:20101"/>
        <dbReference type="ChEBI" id="CHEBI:15378"/>
        <dbReference type="ChEBI" id="CHEBI:30616"/>
        <dbReference type="ChEBI" id="CHEBI:46858"/>
        <dbReference type="ChEBI" id="CHEBI:61978"/>
        <dbReference type="ChEBI" id="CHEBI:456216"/>
        <dbReference type="EC" id="2.7.12.1"/>
    </reaction>
</comment>
<dbReference type="Gene3D" id="1.10.510.10">
    <property type="entry name" value="Transferase(Phosphotransferase) domain 1"/>
    <property type="match status" value="1"/>
</dbReference>
<dbReference type="GO" id="GO:0004712">
    <property type="term" value="F:protein serine/threonine/tyrosine kinase activity"/>
    <property type="evidence" value="ECO:0007669"/>
    <property type="project" value="UniProtKB-EC"/>
</dbReference>
<accession>A0A1R2BC93</accession>
<comment type="similarity">
    <text evidence="1">Belongs to the protein kinase superfamily. CMGC Ser/Thr protein kinase family. MNB/DYRK subfamily.</text>
</comment>
<dbReference type="GO" id="GO:0004674">
    <property type="term" value="F:protein serine/threonine kinase activity"/>
    <property type="evidence" value="ECO:0007669"/>
    <property type="project" value="UniProtKB-KW"/>
</dbReference>
<dbReference type="InterPro" id="IPR000719">
    <property type="entry name" value="Prot_kinase_dom"/>
</dbReference>
<evidence type="ECO:0000256" key="6">
    <source>
        <dbReference type="ARBA" id="ARBA00022741"/>
    </source>
</evidence>
<dbReference type="Proteomes" id="UP000187209">
    <property type="component" value="Unassembled WGS sequence"/>
</dbReference>
<feature type="domain" description="Protein kinase" evidence="13">
    <location>
        <begin position="185"/>
        <end position="480"/>
    </location>
</feature>
<sequence>MRATALNDSHPPKQTISSNRKIENCFPVLSDKFSLNTSLNTSINTSTKLNGSLNRTQLLITQGTPHGQICLTDGIEFIKLKEDSKHIRPSKRSISRRKSTSRNIQDPDDLLASQQLPLKVPQIFKQFLGYMTKYEQMEILDYSEVYYLGMRAQKIKGENNDCNYGYDDERNDYKLVNGDHIAYRYEIQQILGKGSFGQVVKCFDHKTKSFIALKIIRNQKRFHRQGKVEIKVLAALKAKDPEDKYHTIKMLEYFIFRKHICLTFELLSMNIYELLKSNNFQGFSLSLVRRFAIQIIACLVYMKDCSIIHCDLKPENILLKDPNRSGIKVIDFGSSCFTNEKIYTYIQSRFYRAPEIILGIEYTVAIDMWSLGCILAEIHSGYPLFPGESEAEQLLCIMEVRGIPPDDVLERSTRKKLFFDGNAPKIIANSRGKKRYPGTRMLVDKVKTTDEKFLDFLDKCFEWNPEKRLTPEEAFLHEFIAEGLRGHTKNPKTPVISKGDGN</sequence>
<dbReference type="PROSITE" id="PS50011">
    <property type="entry name" value="PROTEIN_KINASE_DOM"/>
    <property type="match status" value="1"/>
</dbReference>
<dbReference type="PROSITE" id="PS00107">
    <property type="entry name" value="PROTEIN_KINASE_ATP"/>
    <property type="match status" value="1"/>
</dbReference>
<dbReference type="Pfam" id="PF00069">
    <property type="entry name" value="Pkinase"/>
    <property type="match status" value="1"/>
</dbReference>